<dbReference type="EMBL" id="SJPU01000003">
    <property type="protein sequence ID" value="TWU11080.1"/>
    <property type="molecule type" value="Genomic_DNA"/>
</dbReference>
<dbReference type="NCBIfam" id="TIGR02532">
    <property type="entry name" value="IV_pilin_GFxxxE"/>
    <property type="match status" value="1"/>
</dbReference>
<feature type="domain" description="DUF1559" evidence="1">
    <location>
        <begin position="39"/>
        <end position="363"/>
    </location>
</feature>
<evidence type="ECO:0000313" key="2">
    <source>
        <dbReference type="EMBL" id="TWU11080.1"/>
    </source>
</evidence>
<dbReference type="PANTHER" id="PTHR30093">
    <property type="entry name" value="GENERAL SECRETION PATHWAY PROTEIN G"/>
    <property type="match status" value="1"/>
</dbReference>
<dbReference type="InterPro" id="IPR011453">
    <property type="entry name" value="DUF1559"/>
</dbReference>
<dbReference type="AlphaFoldDB" id="A0A5C6BGJ7"/>
<evidence type="ECO:0000313" key="3">
    <source>
        <dbReference type="Proteomes" id="UP000319908"/>
    </source>
</evidence>
<dbReference type="Pfam" id="PF07596">
    <property type="entry name" value="SBP_bac_10"/>
    <property type="match status" value="1"/>
</dbReference>
<dbReference type="SUPFAM" id="SSF54523">
    <property type="entry name" value="Pili subunits"/>
    <property type="match status" value="1"/>
</dbReference>
<keyword evidence="3" id="KW-1185">Reference proteome</keyword>
<proteinExistence type="predicted"/>
<dbReference type="Proteomes" id="UP000319908">
    <property type="component" value="Unassembled WGS sequence"/>
</dbReference>
<name>A0A5C6BGJ7_9BACT</name>
<dbReference type="InterPro" id="IPR045584">
    <property type="entry name" value="Pilin-like"/>
</dbReference>
<accession>A0A5C6BGJ7</accession>
<gene>
    <name evidence="2" type="ORF">Poly21_49870</name>
</gene>
<dbReference type="NCBIfam" id="TIGR04294">
    <property type="entry name" value="pre_pil_HX9DG"/>
    <property type="match status" value="1"/>
</dbReference>
<protein>
    <recommendedName>
        <fullName evidence="1">DUF1559 domain-containing protein</fullName>
    </recommendedName>
</protein>
<evidence type="ECO:0000259" key="1">
    <source>
        <dbReference type="Pfam" id="PF07596"/>
    </source>
</evidence>
<dbReference type="PROSITE" id="PS00409">
    <property type="entry name" value="PROKAR_NTER_METHYL"/>
    <property type="match status" value="1"/>
</dbReference>
<dbReference type="Gene3D" id="3.30.700.10">
    <property type="entry name" value="Glycoprotein, Type 4 Pilin"/>
    <property type="match status" value="1"/>
</dbReference>
<dbReference type="PANTHER" id="PTHR30093:SF2">
    <property type="entry name" value="TYPE II SECRETION SYSTEM PROTEIN H"/>
    <property type="match status" value="1"/>
</dbReference>
<organism evidence="2 3">
    <name type="scientific">Allorhodopirellula heiligendammensis</name>
    <dbReference type="NCBI Taxonomy" id="2714739"/>
    <lineage>
        <taxon>Bacteria</taxon>
        <taxon>Pseudomonadati</taxon>
        <taxon>Planctomycetota</taxon>
        <taxon>Planctomycetia</taxon>
        <taxon>Pirellulales</taxon>
        <taxon>Pirellulaceae</taxon>
        <taxon>Allorhodopirellula</taxon>
    </lineage>
</organism>
<dbReference type="InterPro" id="IPR027558">
    <property type="entry name" value="Pre_pil_HX9DG_C"/>
</dbReference>
<dbReference type="InterPro" id="IPR012902">
    <property type="entry name" value="N_methyl_site"/>
</dbReference>
<reference evidence="2 3" key="1">
    <citation type="journal article" date="2020" name="Antonie Van Leeuwenhoek">
        <title>Rhodopirellula heiligendammensis sp. nov., Rhodopirellula pilleata sp. nov., and Rhodopirellula solitaria sp. nov. isolated from natural or artificial marine surfaces in Northern Germany and California, USA, and emended description of the genus Rhodopirellula.</title>
        <authorList>
            <person name="Kallscheuer N."/>
            <person name="Wiegand S."/>
            <person name="Jogler M."/>
            <person name="Boedeker C."/>
            <person name="Peeters S.H."/>
            <person name="Rast P."/>
            <person name="Heuer A."/>
            <person name="Jetten M.S.M."/>
            <person name="Rohde M."/>
            <person name="Jogler C."/>
        </authorList>
    </citation>
    <scope>NUCLEOTIDE SEQUENCE [LARGE SCALE GENOMIC DNA]</scope>
    <source>
        <strain evidence="2 3">Poly21</strain>
    </source>
</reference>
<comment type="caution">
    <text evidence="2">The sequence shown here is derived from an EMBL/GenBank/DDBJ whole genome shotgun (WGS) entry which is preliminary data.</text>
</comment>
<dbReference type="Pfam" id="PF07963">
    <property type="entry name" value="N_methyl"/>
    <property type="match status" value="1"/>
</dbReference>
<sequence>MFRIVSRNQFRHHGFTLVELLVVIAIIGVLVGLLLPAVQAAREAARRMSCSNNLKQIGLALHNYHSAYDRLPMQAGGTKGTDSNITNQHWLSWCVGVLPMMEQQALWQQISNPFAFQRDLLTPQVPPFPAMGNGPWNANYVPWLTQVPGLRCPSDPAVASGGEVAFSNYAACTGDAIREQHHSGIWHDGRDASQAGWTWGSAAEQPYARGAFRARHFTRFRDFQDGLSNTLMAGEVACDLGDRAVMTSPLRDVAVERNGAAAYTQSPYIDPARPKFWAVGQNLDVDNGTPGGGGAPQHGRGRRWADGRPQFSAFVTISPPNSACIVEAHGSRGILPPSSRHPGGVHVAFADGAIKFLTESIEAGTQNRPTIGFDSSGKITESGIASPYGLWGALGTKAGREVISSDF</sequence>